<dbReference type="Pfam" id="PF13443">
    <property type="entry name" value="HTH_26"/>
    <property type="match status" value="1"/>
</dbReference>
<reference evidence="2 3" key="1">
    <citation type="submission" date="2018-06" db="EMBL/GenBank/DDBJ databases">
        <authorList>
            <consortium name="GenomeTrakr: Next Generation Sequencing Network for Food Pathogen Tracability"/>
        </authorList>
    </citation>
    <scope>NUCLEOTIDE SEQUENCE [LARGE SCALE GENOMIC DNA]</scope>
    <source>
        <strain evidence="2 3">FDA00008584</strain>
    </source>
</reference>
<gene>
    <name evidence="2" type="ORF">QD52_13485</name>
</gene>
<name>A0A823DFQ5_LISMN</name>
<feature type="domain" description="HTH cro/C1-type" evidence="1">
    <location>
        <begin position="4"/>
        <end position="65"/>
    </location>
</feature>
<dbReference type="EMBL" id="AAALRN010000007">
    <property type="protein sequence ID" value="EAD1186094.1"/>
    <property type="molecule type" value="Genomic_DNA"/>
</dbReference>
<dbReference type="InterPro" id="IPR010982">
    <property type="entry name" value="Lambda_DNA-bd_dom_sf"/>
</dbReference>
<accession>A0A823DFQ5</accession>
<evidence type="ECO:0000259" key="1">
    <source>
        <dbReference type="Pfam" id="PF13443"/>
    </source>
</evidence>
<proteinExistence type="predicted"/>
<dbReference type="GO" id="GO:0003677">
    <property type="term" value="F:DNA binding"/>
    <property type="evidence" value="ECO:0007669"/>
    <property type="project" value="InterPro"/>
</dbReference>
<evidence type="ECO:0000313" key="3">
    <source>
        <dbReference type="Proteomes" id="UP000403352"/>
    </source>
</evidence>
<dbReference type="AlphaFoldDB" id="A0A823DFQ5"/>
<organism evidence="2 3">
    <name type="scientific">Listeria monocytogenes</name>
    <dbReference type="NCBI Taxonomy" id="1639"/>
    <lineage>
        <taxon>Bacteria</taxon>
        <taxon>Bacillati</taxon>
        <taxon>Bacillota</taxon>
        <taxon>Bacilli</taxon>
        <taxon>Bacillales</taxon>
        <taxon>Listeriaceae</taxon>
        <taxon>Listeria</taxon>
    </lineage>
</organism>
<protein>
    <submittedName>
        <fullName evidence="2">XRE family transcriptional regulator</fullName>
    </submittedName>
</protein>
<sequence length="80" mass="9446">MYWIDKLLVDFQIKSVYQLSKMTGIRESSFSSMQKRKSDYKNVKYGNMQLIASALDISMDELNNWLISLYKEEKPTPDNK</sequence>
<comment type="caution">
    <text evidence="2">The sequence shown here is derived from an EMBL/GenBank/DDBJ whole genome shotgun (WGS) entry which is preliminary data.</text>
</comment>
<dbReference type="Gene3D" id="1.10.260.40">
    <property type="entry name" value="lambda repressor-like DNA-binding domains"/>
    <property type="match status" value="1"/>
</dbReference>
<evidence type="ECO:0000313" key="2">
    <source>
        <dbReference type="EMBL" id="EAD1186094.1"/>
    </source>
</evidence>
<dbReference type="InterPro" id="IPR001387">
    <property type="entry name" value="Cro/C1-type_HTH"/>
</dbReference>
<dbReference type="Proteomes" id="UP000403352">
    <property type="component" value="Unassembled WGS sequence"/>
</dbReference>